<feature type="region of interest" description="Disordered" evidence="5">
    <location>
        <begin position="210"/>
        <end position="411"/>
    </location>
</feature>
<dbReference type="PANTHER" id="PTHR23325">
    <property type="entry name" value="SERUM RESPONSE FACTOR-BINDING"/>
    <property type="match status" value="1"/>
</dbReference>
<proteinExistence type="predicted"/>
<dbReference type="GO" id="GO:0005634">
    <property type="term" value="C:nucleus"/>
    <property type="evidence" value="ECO:0007669"/>
    <property type="project" value="TreeGrafter"/>
</dbReference>
<evidence type="ECO:0000256" key="4">
    <source>
        <dbReference type="ARBA" id="ARBA00033254"/>
    </source>
</evidence>
<comment type="function">
    <text evidence="3">May be involved in regulating transcriptional activation of cardiac genes during the aging process. May play a role in biosynthesis and/or processing of SLC2A4 in adipose cells.</text>
</comment>
<feature type="compositionally biased region" description="Basic and acidic residues" evidence="5">
    <location>
        <begin position="382"/>
        <end position="399"/>
    </location>
</feature>
<evidence type="ECO:0000256" key="1">
    <source>
        <dbReference type="ARBA" id="ARBA00013459"/>
    </source>
</evidence>
<feature type="compositionally biased region" description="Acidic residues" evidence="5">
    <location>
        <begin position="289"/>
        <end position="298"/>
    </location>
</feature>
<dbReference type="GO" id="GO:0030686">
    <property type="term" value="C:90S preribosome"/>
    <property type="evidence" value="ECO:0007669"/>
    <property type="project" value="TreeGrafter"/>
</dbReference>
<dbReference type="AlphaFoldDB" id="A0A8W8I0M5"/>
<dbReference type="InterPro" id="IPR037393">
    <property type="entry name" value="Bud22/SRFB1"/>
</dbReference>
<dbReference type="Pfam" id="PF09073">
    <property type="entry name" value="BUD22"/>
    <property type="match status" value="1"/>
</dbReference>
<dbReference type="GO" id="GO:0030490">
    <property type="term" value="P:maturation of SSU-rRNA"/>
    <property type="evidence" value="ECO:0007669"/>
    <property type="project" value="TreeGrafter"/>
</dbReference>
<name>A0A8W8I0M5_MAGGI</name>
<feature type="domain" description="Bud22" evidence="6">
    <location>
        <begin position="340"/>
        <end position="425"/>
    </location>
</feature>
<organism evidence="7 8">
    <name type="scientific">Magallana gigas</name>
    <name type="common">Pacific oyster</name>
    <name type="synonym">Crassostrea gigas</name>
    <dbReference type="NCBI Taxonomy" id="29159"/>
    <lineage>
        <taxon>Eukaryota</taxon>
        <taxon>Metazoa</taxon>
        <taxon>Spiralia</taxon>
        <taxon>Lophotrochozoa</taxon>
        <taxon>Mollusca</taxon>
        <taxon>Bivalvia</taxon>
        <taxon>Autobranchia</taxon>
        <taxon>Pteriomorphia</taxon>
        <taxon>Ostreida</taxon>
        <taxon>Ostreoidea</taxon>
        <taxon>Ostreidae</taxon>
        <taxon>Magallana</taxon>
    </lineage>
</organism>
<feature type="compositionally biased region" description="Acidic residues" evidence="5">
    <location>
        <begin position="306"/>
        <end position="317"/>
    </location>
</feature>
<dbReference type="EnsemblMetazoa" id="G11801.5">
    <property type="protein sequence ID" value="G11801.5:cds"/>
    <property type="gene ID" value="G11801"/>
</dbReference>
<feature type="compositionally biased region" description="Basic and acidic residues" evidence="5">
    <location>
        <begin position="333"/>
        <end position="346"/>
    </location>
</feature>
<keyword evidence="2" id="KW-0175">Coiled coil</keyword>
<keyword evidence="8" id="KW-1185">Reference proteome</keyword>
<dbReference type="Proteomes" id="UP000005408">
    <property type="component" value="Unassembled WGS sequence"/>
</dbReference>
<accession>A0A8W8I0M5</accession>
<evidence type="ECO:0000313" key="7">
    <source>
        <dbReference type="EnsemblMetazoa" id="G11801.5:cds"/>
    </source>
</evidence>
<reference evidence="7" key="1">
    <citation type="submission" date="2022-08" db="UniProtKB">
        <authorList>
            <consortium name="EnsemblMetazoa"/>
        </authorList>
    </citation>
    <scope>IDENTIFICATION</scope>
    <source>
        <strain evidence="7">05x7-T-G4-1.051#20</strain>
    </source>
</reference>
<evidence type="ECO:0000313" key="8">
    <source>
        <dbReference type="Proteomes" id="UP000005408"/>
    </source>
</evidence>
<dbReference type="InterPro" id="IPR015158">
    <property type="entry name" value="Bud22_dom"/>
</dbReference>
<evidence type="ECO:0000259" key="6">
    <source>
        <dbReference type="Pfam" id="PF09073"/>
    </source>
</evidence>
<protein>
    <recommendedName>
        <fullName evidence="1">Serum response factor-binding protein 1</fullName>
    </recommendedName>
    <alternativeName>
        <fullName evidence="4">SRF-dependent transcription regulation-associated protein</fullName>
    </alternativeName>
</protein>
<dbReference type="PANTHER" id="PTHR23325:SF1">
    <property type="entry name" value="SERUM RESPONSE FACTOR-BINDING PROTEIN 1"/>
    <property type="match status" value="1"/>
</dbReference>
<evidence type="ECO:0000256" key="2">
    <source>
        <dbReference type="ARBA" id="ARBA00023054"/>
    </source>
</evidence>
<feature type="compositionally biased region" description="Acidic residues" evidence="5">
    <location>
        <begin position="237"/>
        <end position="260"/>
    </location>
</feature>
<sequence>MNSESSDDEVEAKQQRNLDVATTASLDLVALNNKVISMRGQIKKVKVHVIHKLTKQIKTFQSKSRGPEKVLEKNKRKAEKLIEEVQIIKDLKPDRISKYAIGHTTSFSEVCKEPRMSLETRALARLTDHKILQDSVKEFRQDHEDWMSLAAFLMSRNSGRRIKKKSQNRVDKIITNVKAGEVLVKSFLKNRLEGDEDELEKIVNLNAVKKKSDNSKEEPVECVAKPVLPVDGKGSDMESDLSDEESDECLDESDESDEIPQDFSVETHSESRTSDDLPDSTTKSLDKSDEGEDEDEGSENSRLQGDDAEDSDEEEELERGKHAFRSTFMGSLSEKDWRKSTKERNHGNMKGPTAPGSSSNFQKSRKGRDFPKKLPKQSKQFKSKDVQSGSKKDTEEKLHPSWIASKKRKEQAQIQIFQGKKIKFDD</sequence>
<feature type="compositionally biased region" description="Basic and acidic residues" evidence="5">
    <location>
        <begin position="265"/>
        <end position="275"/>
    </location>
</feature>
<evidence type="ECO:0000256" key="3">
    <source>
        <dbReference type="ARBA" id="ARBA00025646"/>
    </source>
</evidence>
<feature type="compositionally biased region" description="Basic and acidic residues" evidence="5">
    <location>
        <begin position="210"/>
        <end position="219"/>
    </location>
</feature>
<evidence type="ECO:0000256" key="5">
    <source>
        <dbReference type="SAM" id="MobiDB-lite"/>
    </source>
</evidence>